<evidence type="ECO:0000256" key="5">
    <source>
        <dbReference type="RuleBase" id="RU367124"/>
    </source>
</evidence>
<dbReference type="AlphaFoldDB" id="A0A225VJQ8"/>
<comment type="subcellular location">
    <subcellularLocation>
        <location evidence="1 5">Secreted</location>
    </subcellularLocation>
</comment>
<dbReference type="EMBL" id="NBNE01004481">
    <property type="protein sequence ID" value="OWZ05344.1"/>
    <property type="molecule type" value="Genomic_DNA"/>
</dbReference>
<keyword evidence="3 5" id="KW-0964">Secreted</keyword>
<comment type="similarity">
    <text evidence="2 5">Belongs to the RxLR effector family.</text>
</comment>
<dbReference type="PROSITE" id="PS51257">
    <property type="entry name" value="PROKAR_LIPOPROTEIN"/>
    <property type="match status" value="1"/>
</dbReference>
<protein>
    <recommendedName>
        <fullName evidence="5">RxLR effector protein</fullName>
    </recommendedName>
</protein>
<dbReference type="Proteomes" id="UP000198211">
    <property type="component" value="Unassembled WGS sequence"/>
</dbReference>
<dbReference type="Pfam" id="PF16810">
    <property type="entry name" value="RXLR"/>
    <property type="match status" value="1"/>
</dbReference>
<evidence type="ECO:0000256" key="2">
    <source>
        <dbReference type="ARBA" id="ARBA00010400"/>
    </source>
</evidence>
<gene>
    <name evidence="6" type="ORF">PHMEG_00022585</name>
</gene>
<accession>A0A225VJQ8</accession>
<comment type="caution">
    <text evidence="6">The sequence shown here is derived from an EMBL/GenBank/DDBJ whole genome shotgun (WGS) entry which is preliminary data.</text>
</comment>
<organism evidence="6 7">
    <name type="scientific">Phytophthora megakarya</name>
    <dbReference type="NCBI Taxonomy" id="4795"/>
    <lineage>
        <taxon>Eukaryota</taxon>
        <taxon>Sar</taxon>
        <taxon>Stramenopiles</taxon>
        <taxon>Oomycota</taxon>
        <taxon>Peronosporomycetes</taxon>
        <taxon>Peronosporales</taxon>
        <taxon>Peronosporaceae</taxon>
        <taxon>Phytophthora</taxon>
    </lineage>
</organism>
<evidence type="ECO:0000313" key="7">
    <source>
        <dbReference type="Proteomes" id="UP000198211"/>
    </source>
</evidence>
<evidence type="ECO:0000256" key="4">
    <source>
        <dbReference type="ARBA" id="ARBA00022729"/>
    </source>
</evidence>
<feature type="signal peptide" evidence="5">
    <location>
        <begin position="1"/>
        <end position="24"/>
    </location>
</feature>
<evidence type="ECO:0000313" key="6">
    <source>
        <dbReference type="EMBL" id="OWZ05344.1"/>
    </source>
</evidence>
<comment type="function">
    <text evidence="5">Effector that suppresses plant defense responses during pathogen infection.</text>
</comment>
<keyword evidence="7" id="KW-1185">Reference proteome</keyword>
<evidence type="ECO:0000256" key="1">
    <source>
        <dbReference type="ARBA" id="ARBA00004613"/>
    </source>
</evidence>
<reference evidence="7" key="1">
    <citation type="submission" date="2017-03" db="EMBL/GenBank/DDBJ databases">
        <title>Phytopthora megakarya and P. palmivora, two closely related causual agents of cacao black pod achieved similar genome size and gene model numbers by different mechanisms.</title>
        <authorList>
            <person name="Ali S."/>
            <person name="Shao J."/>
            <person name="Larry D.J."/>
            <person name="Kronmiller B."/>
            <person name="Shen D."/>
            <person name="Strem M.D."/>
            <person name="Melnick R.L."/>
            <person name="Guiltinan M.J."/>
            <person name="Tyler B.M."/>
            <person name="Meinhardt L.W."/>
            <person name="Bailey B.A."/>
        </authorList>
    </citation>
    <scope>NUCLEOTIDE SEQUENCE [LARGE SCALE GENOMIC DNA]</scope>
    <source>
        <strain evidence="7">zdho120</strain>
    </source>
</reference>
<evidence type="ECO:0000256" key="3">
    <source>
        <dbReference type="ARBA" id="ARBA00022525"/>
    </source>
</evidence>
<feature type="chain" id="PRO_5044963670" description="RxLR effector protein" evidence="5">
    <location>
        <begin position="25"/>
        <end position="172"/>
    </location>
</feature>
<keyword evidence="4 5" id="KW-0732">Signal</keyword>
<sequence>MRFHITVLVLAVIFLSCATSPVATKPEMVVHKTHSFVSGQHSILTKRVLRAQNTANENDGERVNIGIDKVMALLKAVEHLVDSPKAIWNKLQLGAGVEKVVQNPNLKLLDEYVNMFNKKYPEQQMSLLIFRYNDEALAMRSWQRDTSKLQRILRRSRSNSNWKCGGRVDFRR</sequence>
<proteinExistence type="inferred from homology"/>
<dbReference type="InterPro" id="IPR031825">
    <property type="entry name" value="RXLR"/>
</dbReference>
<comment type="domain">
    <text evidence="5">The RxLR-dEER motif acts to carry the protein into the host cell cytoplasm through binding to cell surface phosphatidylinositol-3-phosphate.</text>
</comment>
<name>A0A225VJQ8_9STRA</name>